<feature type="binding site" evidence="11">
    <location>
        <begin position="73"/>
        <end position="80"/>
    </location>
    <ligand>
        <name>ATP</name>
        <dbReference type="ChEBI" id="CHEBI:30616"/>
    </ligand>
</feature>
<comment type="caution">
    <text evidence="14">The sequence shown here is derived from an EMBL/GenBank/DDBJ whole genome shotgun (WGS) entry which is preliminary data.</text>
</comment>
<dbReference type="InterPro" id="IPR013986">
    <property type="entry name" value="DExx_box_DNA_helicase_dom_sf"/>
</dbReference>
<evidence type="ECO:0000256" key="10">
    <source>
        <dbReference type="ARBA" id="ARBA00048988"/>
    </source>
</evidence>
<evidence type="ECO:0000256" key="4">
    <source>
        <dbReference type="ARBA" id="ARBA00022806"/>
    </source>
</evidence>
<protein>
    <recommendedName>
        <fullName evidence="9">DNA 3'-5' helicase</fullName>
        <ecNumber evidence="9">5.6.2.4</ecNumber>
    </recommendedName>
</protein>
<feature type="domain" description="UvrD-like helicase C-terminal" evidence="13">
    <location>
        <begin position="324"/>
        <end position="576"/>
    </location>
</feature>
<dbReference type="Pfam" id="PF00580">
    <property type="entry name" value="UvrD-helicase"/>
    <property type="match status" value="1"/>
</dbReference>
<keyword evidence="7" id="KW-0413">Isomerase</keyword>
<comment type="catalytic activity">
    <reaction evidence="10">
        <text>ATP + H2O = ADP + phosphate + H(+)</text>
        <dbReference type="Rhea" id="RHEA:13065"/>
        <dbReference type="ChEBI" id="CHEBI:15377"/>
        <dbReference type="ChEBI" id="CHEBI:15378"/>
        <dbReference type="ChEBI" id="CHEBI:30616"/>
        <dbReference type="ChEBI" id="CHEBI:43474"/>
        <dbReference type="ChEBI" id="CHEBI:456216"/>
        <dbReference type="EC" id="5.6.2.4"/>
    </reaction>
</comment>
<dbReference type="PANTHER" id="PTHR11070">
    <property type="entry name" value="UVRD / RECB / PCRA DNA HELICASE FAMILY MEMBER"/>
    <property type="match status" value="1"/>
</dbReference>
<dbReference type="InterPro" id="IPR000212">
    <property type="entry name" value="DNA_helicase_UvrD/REP"/>
</dbReference>
<dbReference type="PANTHER" id="PTHR11070:SF2">
    <property type="entry name" value="ATP-DEPENDENT DNA HELICASE SRS2"/>
    <property type="match status" value="1"/>
</dbReference>
<dbReference type="CDD" id="cd17932">
    <property type="entry name" value="DEXQc_UvrD"/>
    <property type="match status" value="1"/>
</dbReference>
<dbReference type="Gene3D" id="1.10.10.160">
    <property type="match status" value="1"/>
</dbReference>
<dbReference type="Proteomes" id="UP000644756">
    <property type="component" value="Unassembled WGS sequence"/>
</dbReference>
<comment type="similarity">
    <text evidence="1">Belongs to the helicase family. UvrD subfamily.</text>
</comment>
<dbReference type="Pfam" id="PF13361">
    <property type="entry name" value="UvrD_C"/>
    <property type="match status" value="2"/>
</dbReference>
<reference evidence="14" key="1">
    <citation type="journal article" date="2014" name="Int. J. Syst. Evol. Microbiol.">
        <title>Complete genome sequence of Corynebacterium casei LMG S-19264T (=DSM 44701T), isolated from a smear-ripened cheese.</title>
        <authorList>
            <consortium name="US DOE Joint Genome Institute (JGI-PGF)"/>
            <person name="Walter F."/>
            <person name="Albersmeier A."/>
            <person name="Kalinowski J."/>
            <person name="Ruckert C."/>
        </authorList>
    </citation>
    <scope>NUCLEOTIDE SEQUENCE</scope>
    <source>
        <strain evidence="14">CGMCC 1.12987</strain>
    </source>
</reference>
<dbReference type="Gene3D" id="3.40.50.300">
    <property type="entry name" value="P-loop containing nucleotide triphosphate hydrolases"/>
    <property type="match status" value="3"/>
</dbReference>
<dbReference type="AlphaFoldDB" id="A0A917G171"/>
<dbReference type="SUPFAM" id="SSF52540">
    <property type="entry name" value="P-loop containing nucleoside triphosphate hydrolases"/>
    <property type="match status" value="1"/>
</dbReference>
<dbReference type="PROSITE" id="PS51217">
    <property type="entry name" value="UVRD_HELICASE_CTER"/>
    <property type="match status" value="1"/>
</dbReference>
<evidence type="ECO:0000256" key="9">
    <source>
        <dbReference type="ARBA" id="ARBA00034808"/>
    </source>
</evidence>
<sequence>MARHLQYYPNPVGAKRKWAPATAPLQPQTSVDYVKENEEDTYFFRALEIEKTIMNAQQVDAVRHGKGPARVTAGAGAGKTRVLIERVAYLISQRDIDPSRIMMLTFANKTAAEMKERLASEPSIGEKAEQILCGTFHSIFLRLIRGRGFNQKVLSEQDAHEMIAQAIRSCRSSLKLEPAEIKEHIDAWKREGRNPEDMAENNKQEKEIKRVALSYEKEKRDIGSIDFNDIMLISLNEIEADDALLATLQARIEFVLVDEFQDTSTIQFRILQLIVQGQENIFVVGDEDQSIYRYAGAGRFMQDFLKYYPGASEYRLTANYRSSPWIVELGNEIIAQNKNRTPKRMMATRAGIQSPMFLRPLHPAAEAQIISDHIMKRLDRGEAPETIAILYRAQPAANMLLESLIAKNIPIQGDYLEPTLYDRQSVEPIMANIDFAVCPSWERIESVLSSLWVPKARAVEWLRTQHSGAPVLKELVNCPFLTIEEKQRILERDYLLKGASPGILVANVIQAMTHPWMGRPLHRLAEDFAALQAAADKHETIEAFDHYVRGINDKRYRMLKEGAGGVYLMSIHRSKGLEFPVVYIVGASERIIPYYLAKSEEEIAEECRLLHVAVTRAQDELLISSPSSFWGQNTAISRFIQAVYQ</sequence>
<evidence type="ECO:0000256" key="5">
    <source>
        <dbReference type="ARBA" id="ARBA00022840"/>
    </source>
</evidence>
<dbReference type="InterPro" id="IPR014017">
    <property type="entry name" value="DNA_helicase_UvrD-like_C"/>
</dbReference>
<gene>
    <name evidence="14" type="primary">pcrA</name>
    <name evidence="14" type="ORF">GCM10010916_38020</name>
</gene>
<evidence type="ECO:0000256" key="2">
    <source>
        <dbReference type="ARBA" id="ARBA00022741"/>
    </source>
</evidence>
<organism evidence="14 15">
    <name type="scientific">Paenibacillus abyssi</name>
    <dbReference type="NCBI Taxonomy" id="1340531"/>
    <lineage>
        <taxon>Bacteria</taxon>
        <taxon>Bacillati</taxon>
        <taxon>Bacillota</taxon>
        <taxon>Bacilli</taxon>
        <taxon>Bacillales</taxon>
        <taxon>Paenibacillaceae</taxon>
        <taxon>Paenibacillus</taxon>
    </lineage>
</organism>
<accession>A0A917G171</accession>
<evidence type="ECO:0000313" key="15">
    <source>
        <dbReference type="Proteomes" id="UP000644756"/>
    </source>
</evidence>
<dbReference type="InterPro" id="IPR027417">
    <property type="entry name" value="P-loop_NTPase"/>
</dbReference>
<dbReference type="EC" id="5.6.2.4" evidence="9"/>
<keyword evidence="5 11" id="KW-0067">ATP-binding</keyword>
<dbReference type="InterPro" id="IPR014016">
    <property type="entry name" value="UvrD-like_ATP-bd"/>
</dbReference>
<keyword evidence="15" id="KW-1185">Reference proteome</keyword>
<evidence type="ECO:0000259" key="13">
    <source>
        <dbReference type="PROSITE" id="PS51217"/>
    </source>
</evidence>
<dbReference type="GO" id="GO:0003677">
    <property type="term" value="F:DNA binding"/>
    <property type="evidence" value="ECO:0007669"/>
    <property type="project" value="UniProtKB-KW"/>
</dbReference>
<dbReference type="RefSeq" id="WP_188532658.1">
    <property type="nucleotide sequence ID" value="NZ_BMGR01000014.1"/>
</dbReference>
<feature type="domain" description="UvrD-like helicase ATP-binding" evidence="12">
    <location>
        <begin position="52"/>
        <end position="323"/>
    </location>
</feature>
<evidence type="ECO:0000256" key="1">
    <source>
        <dbReference type="ARBA" id="ARBA00009922"/>
    </source>
</evidence>
<proteinExistence type="inferred from homology"/>
<evidence type="ECO:0000256" key="8">
    <source>
        <dbReference type="ARBA" id="ARBA00034617"/>
    </source>
</evidence>
<dbReference type="GO" id="GO:0043138">
    <property type="term" value="F:3'-5' DNA helicase activity"/>
    <property type="evidence" value="ECO:0007669"/>
    <property type="project" value="UniProtKB-EC"/>
</dbReference>
<dbReference type="GO" id="GO:0016787">
    <property type="term" value="F:hydrolase activity"/>
    <property type="evidence" value="ECO:0007669"/>
    <property type="project" value="UniProtKB-UniRule"/>
</dbReference>
<evidence type="ECO:0000256" key="3">
    <source>
        <dbReference type="ARBA" id="ARBA00022801"/>
    </source>
</evidence>
<name>A0A917G171_9BACL</name>
<evidence type="ECO:0000259" key="12">
    <source>
        <dbReference type="PROSITE" id="PS51198"/>
    </source>
</evidence>
<comment type="catalytic activity">
    <reaction evidence="8">
        <text>Couples ATP hydrolysis with the unwinding of duplex DNA by translocating in the 3'-5' direction.</text>
        <dbReference type="EC" id="5.6.2.4"/>
    </reaction>
</comment>
<evidence type="ECO:0000313" key="14">
    <source>
        <dbReference type="EMBL" id="GGG17583.1"/>
    </source>
</evidence>
<keyword evidence="4 11" id="KW-0347">Helicase</keyword>
<dbReference type="EMBL" id="BMGR01000014">
    <property type="protein sequence ID" value="GGG17583.1"/>
    <property type="molecule type" value="Genomic_DNA"/>
</dbReference>
<dbReference type="Gene3D" id="1.10.486.10">
    <property type="entry name" value="PCRA, domain 4"/>
    <property type="match status" value="1"/>
</dbReference>
<keyword evidence="6" id="KW-0238">DNA-binding</keyword>
<dbReference type="GO" id="GO:0000725">
    <property type="term" value="P:recombinational repair"/>
    <property type="evidence" value="ECO:0007669"/>
    <property type="project" value="TreeGrafter"/>
</dbReference>
<evidence type="ECO:0000256" key="7">
    <source>
        <dbReference type="ARBA" id="ARBA00023235"/>
    </source>
</evidence>
<reference evidence="14" key="2">
    <citation type="submission" date="2020-09" db="EMBL/GenBank/DDBJ databases">
        <authorList>
            <person name="Sun Q."/>
            <person name="Zhou Y."/>
        </authorList>
    </citation>
    <scope>NUCLEOTIDE SEQUENCE</scope>
    <source>
        <strain evidence="14">CGMCC 1.12987</strain>
    </source>
</reference>
<keyword evidence="2 11" id="KW-0547">Nucleotide-binding</keyword>
<evidence type="ECO:0000256" key="11">
    <source>
        <dbReference type="PROSITE-ProRule" id="PRU00560"/>
    </source>
</evidence>
<dbReference type="PROSITE" id="PS51198">
    <property type="entry name" value="UVRD_HELICASE_ATP_BIND"/>
    <property type="match status" value="1"/>
</dbReference>
<evidence type="ECO:0000256" key="6">
    <source>
        <dbReference type="ARBA" id="ARBA00023125"/>
    </source>
</evidence>
<dbReference type="GO" id="GO:0005524">
    <property type="term" value="F:ATP binding"/>
    <property type="evidence" value="ECO:0007669"/>
    <property type="project" value="UniProtKB-UniRule"/>
</dbReference>
<keyword evidence="3 11" id="KW-0378">Hydrolase</keyword>